<keyword evidence="2" id="KW-1185">Reference proteome</keyword>
<sequence>MCKNFFKVMQDEFEMSMMGELKFFLGIQINQGEKGTYIHQSKYTKELLKKFNMDDCKPMNTPMHPTSSLGKSEDEGKVDQKLYRDPRESHLTAVKRIFRYLKETTNLGLIYKKSKDYGLVGLCDADYA</sequence>
<gene>
    <name evidence="1" type="ORF">MILVUS5_LOCUS8192</name>
</gene>
<dbReference type="EMBL" id="CASHSV030000013">
    <property type="protein sequence ID" value="CAJ2637900.1"/>
    <property type="molecule type" value="Genomic_DNA"/>
</dbReference>
<evidence type="ECO:0000313" key="1">
    <source>
        <dbReference type="EMBL" id="CAJ2637900.1"/>
    </source>
</evidence>
<protein>
    <submittedName>
        <fullName evidence="1">Uncharacterized protein</fullName>
    </submittedName>
</protein>
<reference evidence="1" key="1">
    <citation type="submission" date="2023-10" db="EMBL/GenBank/DDBJ databases">
        <authorList>
            <person name="Rodriguez Cubillos JULIANA M."/>
            <person name="De Vega J."/>
        </authorList>
    </citation>
    <scope>NUCLEOTIDE SEQUENCE</scope>
</reference>
<comment type="caution">
    <text evidence="1">The sequence shown here is derived from an EMBL/GenBank/DDBJ whole genome shotgun (WGS) entry which is preliminary data.</text>
</comment>
<dbReference type="Proteomes" id="UP001177021">
    <property type="component" value="Unassembled WGS sequence"/>
</dbReference>
<name>A0ACB0J089_TRIPR</name>
<accession>A0ACB0J089</accession>
<evidence type="ECO:0000313" key="2">
    <source>
        <dbReference type="Proteomes" id="UP001177021"/>
    </source>
</evidence>
<proteinExistence type="predicted"/>
<organism evidence="1 2">
    <name type="scientific">Trifolium pratense</name>
    <name type="common">Red clover</name>
    <dbReference type="NCBI Taxonomy" id="57577"/>
    <lineage>
        <taxon>Eukaryota</taxon>
        <taxon>Viridiplantae</taxon>
        <taxon>Streptophyta</taxon>
        <taxon>Embryophyta</taxon>
        <taxon>Tracheophyta</taxon>
        <taxon>Spermatophyta</taxon>
        <taxon>Magnoliopsida</taxon>
        <taxon>eudicotyledons</taxon>
        <taxon>Gunneridae</taxon>
        <taxon>Pentapetalae</taxon>
        <taxon>rosids</taxon>
        <taxon>fabids</taxon>
        <taxon>Fabales</taxon>
        <taxon>Fabaceae</taxon>
        <taxon>Papilionoideae</taxon>
        <taxon>50 kb inversion clade</taxon>
        <taxon>NPAAA clade</taxon>
        <taxon>Hologalegina</taxon>
        <taxon>IRL clade</taxon>
        <taxon>Trifolieae</taxon>
        <taxon>Trifolium</taxon>
    </lineage>
</organism>